<organism evidence="1 2">
    <name type="scientific">Parafilimonas terrae</name>
    <dbReference type="NCBI Taxonomy" id="1465490"/>
    <lineage>
        <taxon>Bacteria</taxon>
        <taxon>Pseudomonadati</taxon>
        <taxon>Bacteroidota</taxon>
        <taxon>Chitinophagia</taxon>
        <taxon>Chitinophagales</taxon>
        <taxon>Chitinophagaceae</taxon>
        <taxon>Parafilimonas</taxon>
    </lineage>
</organism>
<sequence length="214" mass="24990">MPKQPAIPCESHVFINFPFDEEYKPLYKALIFAIHDCGFVARCALETIGAEEVRLNKLFRIINECQYGIHDISRVELGMKNNLPRFNMPFEAGIFWGCLQYGNRRQKVKRIMIIDSIAARYKDSLSDISGQDIKIHKDEPEELIKIVRSWLGNKTNKILPGGTEMWKHYQEFEAALPTICKNLFITLEEIISDDYFSTYIKVIADWLREKKYSM</sequence>
<gene>
    <name evidence="1" type="ORF">SAMN05444277_105142</name>
</gene>
<protein>
    <submittedName>
        <fullName evidence="1">Uncharacterized protein</fullName>
    </submittedName>
</protein>
<reference evidence="1 2" key="1">
    <citation type="submission" date="2016-10" db="EMBL/GenBank/DDBJ databases">
        <authorList>
            <person name="de Groot N.N."/>
        </authorList>
    </citation>
    <scope>NUCLEOTIDE SEQUENCE [LARGE SCALE GENOMIC DNA]</scope>
    <source>
        <strain evidence="1 2">DSM 28286</strain>
    </source>
</reference>
<name>A0A1I5VRE3_9BACT</name>
<dbReference type="OrthoDB" id="7596615at2"/>
<dbReference type="EMBL" id="FOXQ01000005">
    <property type="protein sequence ID" value="SFQ10011.1"/>
    <property type="molecule type" value="Genomic_DNA"/>
</dbReference>
<dbReference type="AlphaFoldDB" id="A0A1I5VRE3"/>
<evidence type="ECO:0000313" key="1">
    <source>
        <dbReference type="EMBL" id="SFQ10011.1"/>
    </source>
</evidence>
<accession>A0A1I5VRE3</accession>
<proteinExistence type="predicted"/>
<dbReference type="Proteomes" id="UP000199031">
    <property type="component" value="Unassembled WGS sequence"/>
</dbReference>
<dbReference type="STRING" id="1465490.SAMN05444277_105142"/>
<evidence type="ECO:0000313" key="2">
    <source>
        <dbReference type="Proteomes" id="UP000199031"/>
    </source>
</evidence>
<keyword evidence="2" id="KW-1185">Reference proteome</keyword>
<dbReference type="RefSeq" id="WP_090657932.1">
    <property type="nucleotide sequence ID" value="NZ_FOXQ01000005.1"/>
</dbReference>